<name>M4DJV0_BRACM</name>
<sequence length="368" mass="41293">MADKASAPPAMEPTSLPQLRFPRNRGTEQQIGDSPAPQLSPRFQWKAKSPPREQDATSHQLRNSSSRPSLGRNLERTDFSPPQNVPSKEVGIRGGYNPSANLQWREKTPTVDQEATSQQRQIYPPRQNQEHIVTLGEASLLSAIPSKEQVMEELREVTLQYLNVEDPTERAARQKRVLQSEMDGTVEETAANIIHASTAAALATFTLPTPQELPSLPQATSPNNGGTSQVRRRGRTAKTTTARKVIRLSPKTYSGMGSRKRNLAQLQAAASPGPSNKPATKPARKQRRATTAVEEYDKRNYEPQSLHLSKYERRKYQRRRRDRDADKQRRAHVQMESELGSLLGEPRTPSISDLGFEREASFASFRRD</sequence>
<evidence type="ECO:0000313" key="2">
    <source>
        <dbReference type="EnsemblPlants" id="Bra016778.1-P"/>
    </source>
</evidence>
<dbReference type="EnsemblPlants" id="Bra016778.1">
    <property type="protein sequence ID" value="Bra016778.1-P"/>
    <property type="gene ID" value="Bra016778"/>
</dbReference>
<keyword evidence="3" id="KW-1185">Reference proteome</keyword>
<dbReference type="InParanoid" id="M4DJV0"/>
<evidence type="ECO:0000313" key="3">
    <source>
        <dbReference type="Proteomes" id="UP000011750"/>
    </source>
</evidence>
<feature type="region of interest" description="Disordered" evidence="1">
    <location>
        <begin position="1"/>
        <end position="121"/>
    </location>
</feature>
<dbReference type="Proteomes" id="UP000011750">
    <property type="component" value="Chromosome A08"/>
</dbReference>
<feature type="compositionally biased region" description="Polar residues" evidence="1">
    <location>
        <begin position="110"/>
        <end position="121"/>
    </location>
</feature>
<feature type="compositionally biased region" description="Basic residues" evidence="1">
    <location>
        <begin position="312"/>
        <end position="321"/>
    </location>
</feature>
<protein>
    <submittedName>
        <fullName evidence="2">Uncharacterized protein</fullName>
    </submittedName>
</protein>
<evidence type="ECO:0000256" key="1">
    <source>
        <dbReference type="SAM" id="MobiDB-lite"/>
    </source>
</evidence>
<reference evidence="2 3" key="2">
    <citation type="journal article" date="2018" name="Hortic Res">
        <title>Improved Brassica rapa reference genome by single-molecule sequencing and chromosome conformation capture technologies.</title>
        <authorList>
            <person name="Zhang L."/>
            <person name="Cai X."/>
            <person name="Wu J."/>
            <person name="Liu M."/>
            <person name="Grob S."/>
            <person name="Cheng F."/>
            <person name="Liang J."/>
            <person name="Cai C."/>
            <person name="Liu Z."/>
            <person name="Liu B."/>
            <person name="Wang F."/>
            <person name="Li S."/>
            <person name="Liu F."/>
            <person name="Li X."/>
            <person name="Cheng L."/>
            <person name="Yang W."/>
            <person name="Li M.H."/>
            <person name="Grossniklaus U."/>
            <person name="Zheng H."/>
            <person name="Wang X."/>
        </authorList>
    </citation>
    <scope>NUCLEOTIDE SEQUENCE [LARGE SCALE GENOMIC DNA]</scope>
    <source>
        <strain evidence="2 3">cv. Chiifu-401-42</strain>
    </source>
</reference>
<proteinExistence type="predicted"/>
<feature type="compositionally biased region" description="Polar residues" evidence="1">
    <location>
        <begin position="57"/>
        <end position="68"/>
    </location>
</feature>
<dbReference type="Gramene" id="Bra016778.1">
    <property type="protein sequence ID" value="Bra016778.1-P"/>
    <property type="gene ID" value="Bra016778"/>
</dbReference>
<feature type="compositionally biased region" description="Basic and acidic residues" evidence="1">
    <location>
        <begin position="355"/>
        <end position="368"/>
    </location>
</feature>
<dbReference type="AlphaFoldDB" id="M4DJV0"/>
<accession>M4DJV0</accession>
<feature type="compositionally biased region" description="Polar residues" evidence="1">
    <location>
        <begin position="217"/>
        <end position="229"/>
    </location>
</feature>
<reference evidence="2 3" key="1">
    <citation type="journal article" date="2011" name="Nat. Genet.">
        <title>The genome of the mesopolyploid crop species Brassica rapa.</title>
        <authorList>
            <consortium name="Brassica rapa Genome Sequencing Project Consortium"/>
            <person name="Wang X."/>
            <person name="Wang H."/>
            <person name="Wang J."/>
            <person name="Sun R."/>
            <person name="Wu J."/>
            <person name="Liu S."/>
            <person name="Bai Y."/>
            <person name="Mun J.H."/>
            <person name="Bancroft I."/>
            <person name="Cheng F."/>
            <person name="Huang S."/>
            <person name="Li X."/>
            <person name="Hua W."/>
            <person name="Wang J."/>
            <person name="Wang X."/>
            <person name="Freeling M."/>
            <person name="Pires J.C."/>
            <person name="Paterson A.H."/>
            <person name="Chalhoub B."/>
            <person name="Wang B."/>
            <person name="Hayward A."/>
            <person name="Sharpe A.G."/>
            <person name="Park B.S."/>
            <person name="Weisshaar B."/>
            <person name="Liu B."/>
            <person name="Li B."/>
            <person name="Liu B."/>
            <person name="Tong C."/>
            <person name="Song C."/>
            <person name="Duran C."/>
            <person name="Peng C."/>
            <person name="Geng C."/>
            <person name="Koh C."/>
            <person name="Lin C."/>
            <person name="Edwards D."/>
            <person name="Mu D."/>
            <person name="Shen D."/>
            <person name="Soumpourou E."/>
            <person name="Li F."/>
            <person name="Fraser F."/>
            <person name="Conant G."/>
            <person name="Lassalle G."/>
            <person name="King G.J."/>
            <person name="Bonnema G."/>
            <person name="Tang H."/>
            <person name="Wang H."/>
            <person name="Belcram H."/>
            <person name="Zhou H."/>
            <person name="Hirakawa H."/>
            <person name="Abe H."/>
            <person name="Guo H."/>
            <person name="Wang H."/>
            <person name="Jin H."/>
            <person name="Parkin I.A."/>
            <person name="Batley J."/>
            <person name="Kim J.S."/>
            <person name="Just J."/>
            <person name="Li J."/>
            <person name="Xu J."/>
            <person name="Deng J."/>
            <person name="Kim J.A."/>
            <person name="Li J."/>
            <person name="Yu J."/>
            <person name="Meng J."/>
            <person name="Wang J."/>
            <person name="Min J."/>
            <person name="Poulain J."/>
            <person name="Wang J."/>
            <person name="Hatakeyama K."/>
            <person name="Wu K."/>
            <person name="Wang L."/>
            <person name="Fang L."/>
            <person name="Trick M."/>
            <person name="Links M.G."/>
            <person name="Zhao M."/>
            <person name="Jin M."/>
            <person name="Ramchiary N."/>
            <person name="Drou N."/>
            <person name="Berkman P.J."/>
            <person name="Cai Q."/>
            <person name="Huang Q."/>
            <person name="Li R."/>
            <person name="Tabata S."/>
            <person name="Cheng S."/>
            <person name="Zhang S."/>
            <person name="Zhang S."/>
            <person name="Huang S."/>
            <person name="Sato S."/>
            <person name="Sun S."/>
            <person name="Kwon S.J."/>
            <person name="Choi S.R."/>
            <person name="Lee T.H."/>
            <person name="Fan W."/>
            <person name="Zhao X."/>
            <person name="Tan X."/>
            <person name="Xu X."/>
            <person name="Wang Y."/>
            <person name="Qiu Y."/>
            <person name="Yin Y."/>
            <person name="Li Y."/>
            <person name="Du Y."/>
            <person name="Liao Y."/>
            <person name="Lim Y."/>
            <person name="Narusaka Y."/>
            <person name="Wang Y."/>
            <person name="Wang Z."/>
            <person name="Li Z."/>
            <person name="Wang Z."/>
            <person name="Xiong Z."/>
            <person name="Zhang Z."/>
        </authorList>
    </citation>
    <scope>NUCLEOTIDE SEQUENCE [LARGE SCALE GENOMIC DNA]</scope>
    <source>
        <strain evidence="2 3">cv. Chiifu-401-42</strain>
    </source>
</reference>
<dbReference type="HOGENOM" id="CLU_753070_0_0_1"/>
<dbReference type="eggNOG" id="KOG1075">
    <property type="taxonomic scope" value="Eukaryota"/>
</dbReference>
<organism evidence="2 3">
    <name type="scientific">Brassica campestris</name>
    <name type="common">Field mustard</name>
    <dbReference type="NCBI Taxonomy" id="3711"/>
    <lineage>
        <taxon>Eukaryota</taxon>
        <taxon>Viridiplantae</taxon>
        <taxon>Streptophyta</taxon>
        <taxon>Embryophyta</taxon>
        <taxon>Tracheophyta</taxon>
        <taxon>Spermatophyta</taxon>
        <taxon>Magnoliopsida</taxon>
        <taxon>eudicotyledons</taxon>
        <taxon>Gunneridae</taxon>
        <taxon>Pentapetalae</taxon>
        <taxon>rosids</taxon>
        <taxon>malvids</taxon>
        <taxon>Brassicales</taxon>
        <taxon>Brassicaceae</taxon>
        <taxon>Brassiceae</taxon>
        <taxon>Brassica</taxon>
    </lineage>
</organism>
<reference evidence="2" key="3">
    <citation type="submission" date="2023-03" db="UniProtKB">
        <authorList>
            <consortium name="EnsemblPlants"/>
        </authorList>
    </citation>
    <scope>IDENTIFICATION</scope>
    <source>
        <strain evidence="2">cv. Chiifu-401-42</strain>
    </source>
</reference>
<feature type="region of interest" description="Disordered" evidence="1">
    <location>
        <begin position="210"/>
        <end position="368"/>
    </location>
</feature>